<comment type="caution">
    <text evidence="1">The sequence shown here is derived from an EMBL/GenBank/DDBJ whole genome shotgun (WGS) entry which is preliminary data.</text>
</comment>
<organism evidence="1">
    <name type="scientific">marine sediment metagenome</name>
    <dbReference type="NCBI Taxonomy" id="412755"/>
    <lineage>
        <taxon>unclassified sequences</taxon>
        <taxon>metagenomes</taxon>
        <taxon>ecological metagenomes</taxon>
    </lineage>
</organism>
<accession>X0TMQ1</accession>
<reference evidence="1" key="1">
    <citation type="journal article" date="2014" name="Front. Microbiol.">
        <title>High frequency of phylogenetically diverse reductive dehalogenase-homologous genes in deep subseafloor sedimentary metagenomes.</title>
        <authorList>
            <person name="Kawai M."/>
            <person name="Futagami T."/>
            <person name="Toyoda A."/>
            <person name="Takaki Y."/>
            <person name="Nishi S."/>
            <person name="Hori S."/>
            <person name="Arai W."/>
            <person name="Tsubouchi T."/>
            <person name="Morono Y."/>
            <person name="Uchiyama I."/>
            <person name="Ito T."/>
            <person name="Fujiyama A."/>
            <person name="Inagaki F."/>
            <person name="Takami H."/>
        </authorList>
    </citation>
    <scope>NUCLEOTIDE SEQUENCE</scope>
    <source>
        <strain evidence="1">Expedition CK06-06</strain>
    </source>
</reference>
<proteinExistence type="predicted"/>
<evidence type="ECO:0000313" key="1">
    <source>
        <dbReference type="EMBL" id="GAF94843.1"/>
    </source>
</evidence>
<sequence>GLSQSIQPKIATYAESCAKTAGLVTLRSVDAVIGWRVFAYWAPEEIETVYLPPEQIPRIGYVPIAISKSSKQPALAQQFIDFVTSDEGKAIYAKWHYLTGEEEARQFAPQATLGGEWELPEGWR</sequence>
<dbReference type="Pfam" id="PF13531">
    <property type="entry name" value="SBP_bac_11"/>
    <property type="match status" value="1"/>
</dbReference>
<protein>
    <recommendedName>
        <fullName evidence="2">PBP domain-containing protein</fullName>
    </recommendedName>
</protein>
<dbReference type="Gene3D" id="3.40.190.10">
    <property type="entry name" value="Periplasmic binding protein-like II"/>
    <property type="match status" value="2"/>
</dbReference>
<evidence type="ECO:0008006" key="2">
    <source>
        <dbReference type="Google" id="ProtNLM"/>
    </source>
</evidence>
<gene>
    <name evidence="1" type="ORF">S01H1_19518</name>
</gene>
<dbReference type="SUPFAM" id="SSF53850">
    <property type="entry name" value="Periplasmic binding protein-like II"/>
    <property type="match status" value="1"/>
</dbReference>
<dbReference type="EMBL" id="BARS01010552">
    <property type="protein sequence ID" value="GAF94843.1"/>
    <property type="molecule type" value="Genomic_DNA"/>
</dbReference>
<name>X0TMQ1_9ZZZZ</name>
<feature type="non-terminal residue" evidence="1">
    <location>
        <position position="1"/>
    </location>
</feature>
<dbReference type="AlphaFoldDB" id="X0TMQ1"/>